<evidence type="ECO:0000313" key="1">
    <source>
        <dbReference type="EMBL" id="DAD80718.1"/>
    </source>
</evidence>
<dbReference type="NCBIfam" id="TIGR01637">
    <property type="entry name" value="phage_arpU"/>
    <property type="match status" value="1"/>
</dbReference>
<organism evidence="1">
    <name type="scientific">Siphoviridae sp. ctet217</name>
    <dbReference type="NCBI Taxonomy" id="2826409"/>
    <lineage>
        <taxon>Viruses</taxon>
        <taxon>Duplodnaviria</taxon>
        <taxon>Heunggongvirae</taxon>
        <taxon>Uroviricota</taxon>
        <taxon>Caudoviricetes</taxon>
    </lineage>
</organism>
<dbReference type="InterPro" id="IPR006524">
    <property type="entry name" value="ArpU-like"/>
</dbReference>
<proteinExistence type="predicted"/>
<protein>
    <submittedName>
        <fullName evidence="1">Transcriptional regulator</fullName>
    </submittedName>
</protein>
<accession>A0A8S5MEN7</accession>
<name>A0A8S5MEN7_9CAUD</name>
<dbReference type="EMBL" id="BK014887">
    <property type="protein sequence ID" value="DAD80718.1"/>
    <property type="molecule type" value="Genomic_DNA"/>
</dbReference>
<sequence length="165" mass="19111">MTCHSNESRCKYLESIHLFDYPELDYKATKREVMKVIGRYKNALNKLYLKSEPRITPQYTIVPPSFTNEFYSSTEDAALWSDTVGKKFKDYVERVNAALNSIPSVNRVVIYRSLIQEQSDVLIGSEMNYSEFTIRDIRMEGIKQLAYALGVDVYQDGTSEDVEYD</sequence>
<reference evidence="1" key="1">
    <citation type="journal article" date="2021" name="Proc. Natl. Acad. Sci. U.S.A.">
        <title>A Catalog of Tens of Thousands of Viruses from Human Metagenomes Reveals Hidden Associations with Chronic Diseases.</title>
        <authorList>
            <person name="Tisza M.J."/>
            <person name="Buck C.B."/>
        </authorList>
    </citation>
    <scope>NUCLEOTIDE SEQUENCE</scope>
    <source>
        <strain evidence="1">Ctet217</strain>
    </source>
</reference>